<evidence type="ECO:0000313" key="1">
    <source>
        <dbReference type="EMBL" id="KAK4641898.1"/>
    </source>
</evidence>
<sequence length="238" mass="26372">MTTSFFHPAEHKKSKEPLCSIPKKGETLLSNMPRKASTYLAIFEMGRLTGLLLALLSPLCVLGSPKTVAACGSTGLSLFAEANYEGPCQAFSPETLDNTHQASCVDISPSIPVNSIYKGSSLSCCFLYEKPCPDPSSPFYPQRPNLVSQRVFVPGISDLCRFGWGEKTIKSIVCPDKHTCESLKDDMSTTKLTFFVEKEIENPFTGRVTKKKEPQKREVSLRGYWLDLQQVKGHKRAI</sequence>
<evidence type="ECO:0000313" key="2">
    <source>
        <dbReference type="Proteomes" id="UP001322138"/>
    </source>
</evidence>
<dbReference type="Proteomes" id="UP001322138">
    <property type="component" value="Unassembled WGS sequence"/>
</dbReference>
<accession>A0ABR0FD50</accession>
<comment type="caution">
    <text evidence="1">The sequence shown here is derived from an EMBL/GenBank/DDBJ whole genome shotgun (WGS) entry which is preliminary data.</text>
</comment>
<name>A0ABR0FD50_9PEZI</name>
<protein>
    <submittedName>
        <fullName evidence="1">Uncharacterized protein</fullName>
    </submittedName>
</protein>
<gene>
    <name evidence="1" type="ORF">QC761_504860</name>
</gene>
<proteinExistence type="predicted"/>
<reference evidence="1 2" key="1">
    <citation type="journal article" date="2023" name="bioRxiv">
        <title>High-quality genome assemblies of four members of thePodospora anserinaspecies complex.</title>
        <authorList>
            <person name="Ament-Velasquez S.L."/>
            <person name="Vogan A.A."/>
            <person name="Wallerman O."/>
            <person name="Hartmann F."/>
            <person name="Gautier V."/>
            <person name="Silar P."/>
            <person name="Giraud T."/>
            <person name="Johannesson H."/>
        </authorList>
    </citation>
    <scope>NUCLEOTIDE SEQUENCE [LARGE SCALE GENOMIC DNA]</scope>
    <source>
        <strain evidence="1 2">CBS 112042</strain>
    </source>
</reference>
<dbReference type="EMBL" id="JAFFGZ010000007">
    <property type="protein sequence ID" value="KAK4641898.1"/>
    <property type="molecule type" value="Genomic_DNA"/>
</dbReference>
<dbReference type="GeneID" id="87899196"/>
<dbReference type="RefSeq" id="XP_062730874.1">
    <property type="nucleotide sequence ID" value="XM_062879714.1"/>
</dbReference>
<organism evidence="1 2">
    <name type="scientific">Podospora bellae-mahoneyi</name>
    <dbReference type="NCBI Taxonomy" id="2093777"/>
    <lineage>
        <taxon>Eukaryota</taxon>
        <taxon>Fungi</taxon>
        <taxon>Dikarya</taxon>
        <taxon>Ascomycota</taxon>
        <taxon>Pezizomycotina</taxon>
        <taxon>Sordariomycetes</taxon>
        <taxon>Sordariomycetidae</taxon>
        <taxon>Sordariales</taxon>
        <taxon>Podosporaceae</taxon>
        <taxon>Podospora</taxon>
    </lineage>
</organism>
<keyword evidence="2" id="KW-1185">Reference proteome</keyword>